<evidence type="ECO:0000313" key="1">
    <source>
        <dbReference type="EMBL" id="VTS01347.1"/>
    </source>
</evidence>
<dbReference type="Proteomes" id="UP000464178">
    <property type="component" value="Chromosome"/>
</dbReference>
<proteinExistence type="predicted"/>
<dbReference type="EMBL" id="LR593886">
    <property type="protein sequence ID" value="VTS01347.1"/>
    <property type="molecule type" value="Genomic_DNA"/>
</dbReference>
<protein>
    <recommendedName>
        <fullName evidence="3">Type I-U CRISPR-associated protein Cas7</fullName>
    </recommendedName>
</protein>
<reference evidence="1 2" key="1">
    <citation type="submission" date="2019-05" db="EMBL/GenBank/DDBJ databases">
        <authorList>
            <consortium name="Science for Life Laboratories"/>
        </authorList>
    </citation>
    <scope>NUCLEOTIDE SEQUENCE [LARGE SCALE GENOMIC DNA]</scope>
    <source>
        <strain evidence="1">Soil9</strain>
    </source>
</reference>
<organism evidence="1 2">
    <name type="scientific">Gemmata massiliana</name>
    <dbReference type="NCBI Taxonomy" id="1210884"/>
    <lineage>
        <taxon>Bacteria</taxon>
        <taxon>Pseudomonadati</taxon>
        <taxon>Planctomycetota</taxon>
        <taxon>Planctomycetia</taxon>
        <taxon>Gemmatales</taxon>
        <taxon>Gemmataceae</taxon>
        <taxon>Gemmata</taxon>
    </lineage>
</organism>
<dbReference type="Pfam" id="PF09617">
    <property type="entry name" value="Cas_GSU0053"/>
    <property type="match status" value="1"/>
</dbReference>
<sequence>MPNDPTLSYDDLNAAVAGSSAALRLTLKLEAVSPKVFPPTYEGGKYATEDRNINGQKIPCVLLDSVPSQANRMELALQDAIDGGLFQLPLVSVNFAAVDNPGLPKITSLQAPHRIADAILRDSTIGEGKKPAKFRESEIGKELDKLSAGYATPLLGYAPHCLVFGMWDSTGPRGGLGVKFARALVSEIIGVNAVPGVTSSSRIDPLNIRVNSGTLYKAKGGGWTLDSELAEKDPKTKKAVLLGKDGKPSEANHGNVTPDLVYRKDKNGNLVLGDSERPVMMVVFDNEQERGHKYVIRDERKPIAKGGFTIDYAEQTTVLSLPALRRLRFPAKSGEKSTPEGDNAARTYLAALGLLGATLAVEAGYDLRSRCLLRATNAVTWHLLGKPGDADKPFALDKIAAIELYNKALAAVQKAKLPVHLEEIVLTPSADLVTLVKKSMELAAAEAGTED</sequence>
<dbReference type="InterPro" id="IPR013403">
    <property type="entry name" value="CRISPR-assoc_prot_Csb1/Cas7u"/>
</dbReference>
<dbReference type="NCBIfam" id="TIGR02570">
    <property type="entry name" value="cas7_GSU0053"/>
    <property type="match status" value="1"/>
</dbReference>
<accession>A0A6P2DHU5</accession>
<keyword evidence="2" id="KW-1185">Reference proteome</keyword>
<gene>
    <name evidence="1" type="ORF">SOIL9_78800</name>
</gene>
<name>A0A6P2DHU5_9BACT</name>
<evidence type="ECO:0008006" key="3">
    <source>
        <dbReference type="Google" id="ProtNLM"/>
    </source>
</evidence>
<dbReference type="AlphaFoldDB" id="A0A6P2DHU5"/>
<evidence type="ECO:0000313" key="2">
    <source>
        <dbReference type="Proteomes" id="UP000464178"/>
    </source>
</evidence>
<dbReference type="RefSeq" id="WP_197909666.1">
    <property type="nucleotide sequence ID" value="NZ_LR593886.1"/>
</dbReference>
<dbReference type="KEGG" id="gms:SOIL9_78800"/>